<keyword evidence="1" id="KW-0812">Transmembrane</keyword>
<reference evidence="2 3" key="1">
    <citation type="submission" date="2021-03" db="EMBL/GenBank/DDBJ databases">
        <title>Human Oral Microbial Genomes.</title>
        <authorList>
            <person name="Johnston C.D."/>
            <person name="Chen T."/>
            <person name="Dewhirst F.E."/>
        </authorList>
    </citation>
    <scope>NUCLEOTIDE SEQUENCE [LARGE SCALE GENOMIC DNA]</scope>
    <source>
        <strain evidence="2 3">DSMZ 100122</strain>
    </source>
</reference>
<evidence type="ECO:0000313" key="2">
    <source>
        <dbReference type="EMBL" id="QUC08075.1"/>
    </source>
</evidence>
<keyword evidence="3" id="KW-1185">Reference proteome</keyword>
<evidence type="ECO:0000256" key="1">
    <source>
        <dbReference type="SAM" id="Phobius"/>
    </source>
</evidence>
<evidence type="ECO:0000313" key="3">
    <source>
        <dbReference type="Proteomes" id="UP000678513"/>
    </source>
</evidence>
<feature type="transmembrane region" description="Helical" evidence="1">
    <location>
        <begin position="46"/>
        <end position="66"/>
    </location>
</feature>
<gene>
    <name evidence="2" type="ORF">J5A65_14400</name>
</gene>
<dbReference type="Proteomes" id="UP000678513">
    <property type="component" value="Chromosome"/>
</dbReference>
<sequence>MSTRPVSISRLLDYLQGLGEQPAVNPARVKNGELPAFELPEPKVGAWLWALLSAVFLAAILWVVLFGPPVSGGFIYEQF</sequence>
<accession>A0ABX7Y4E6</accession>
<organism evidence="2 3">
    <name type="scientific">Arachnia rubra</name>
    <dbReference type="NCBI Taxonomy" id="1547448"/>
    <lineage>
        <taxon>Bacteria</taxon>
        <taxon>Bacillati</taxon>
        <taxon>Actinomycetota</taxon>
        <taxon>Actinomycetes</taxon>
        <taxon>Propionibacteriales</taxon>
        <taxon>Propionibacteriaceae</taxon>
        <taxon>Arachnia</taxon>
    </lineage>
</organism>
<keyword evidence="1" id="KW-0472">Membrane</keyword>
<dbReference type="EMBL" id="CP072384">
    <property type="protein sequence ID" value="QUC08075.1"/>
    <property type="molecule type" value="Genomic_DNA"/>
</dbReference>
<proteinExistence type="predicted"/>
<protein>
    <submittedName>
        <fullName evidence="2">Uncharacterized protein</fullName>
    </submittedName>
</protein>
<dbReference type="RefSeq" id="WP_212323562.1">
    <property type="nucleotide sequence ID" value="NZ_AP024463.1"/>
</dbReference>
<name>A0ABX7Y4E6_9ACTN</name>
<keyword evidence="1" id="KW-1133">Transmembrane helix</keyword>